<keyword evidence="4 7" id="KW-0812">Transmembrane</keyword>
<evidence type="ECO:0000256" key="2">
    <source>
        <dbReference type="ARBA" id="ARBA00022448"/>
    </source>
</evidence>
<dbReference type="AlphaFoldDB" id="A0A6J4V8A7"/>
<dbReference type="EMBL" id="CADCWL010000143">
    <property type="protein sequence ID" value="CAA9571467.1"/>
    <property type="molecule type" value="Genomic_DNA"/>
</dbReference>
<keyword evidence="3" id="KW-1003">Cell membrane</keyword>
<evidence type="ECO:0000256" key="3">
    <source>
        <dbReference type="ARBA" id="ARBA00022475"/>
    </source>
</evidence>
<feature type="transmembrane region" description="Helical" evidence="7">
    <location>
        <begin position="180"/>
        <end position="199"/>
    </location>
</feature>
<name>A0A6J4V8A7_9BACT</name>
<dbReference type="PANTHER" id="PTHR43163:SF6">
    <property type="entry name" value="DIPEPTIDE TRANSPORT SYSTEM PERMEASE PROTEIN DPPB-RELATED"/>
    <property type="match status" value="1"/>
</dbReference>
<dbReference type="GO" id="GO:0005886">
    <property type="term" value="C:plasma membrane"/>
    <property type="evidence" value="ECO:0007669"/>
    <property type="project" value="UniProtKB-SubCell"/>
</dbReference>
<feature type="transmembrane region" description="Helical" evidence="7">
    <location>
        <begin position="136"/>
        <end position="160"/>
    </location>
</feature>
<dbReference type="Gene3D" id="1.10.3720.10">
    <property type="entry name" value="MetI-like"/>
    <property type="match status" value="1"/>
</dbReference>
<dbReference type="InterPro" id="IPR045621">
    <property type="entry name" value="BPD_transp_1_N"/>
</dbReference>
<proteinExistence type="inferred from homology"/>
<feature type="domain" description="ABC transmembrane type-1" evidence="8">
    <location>
        <begin position="97"/>
        <end position="306"/>
    </location>
</feature>
<keyword evidence="5 7" id="KW-1133">Transmembrane helix</keyword>
<dbReference type="PANTHER" id="PTHR43163">
    <property type="entry name" value="DIPEPTIDE TRANSPORT SYSTEM PERMEASE PROTEIN DPPB-RELATED"/>
    <property type="match status" value="1"/>
</dbReference>
<feature type="transmembrane region" description="Helical" evidence="7">
    <location>
        <begin position="233"/>
        <end position="263"/>
    </location>
</feature>
<accession>A0A6J4V8A7</accession>
<dbReference type="GO" id="GO:0071916">
    <property type="term" value="F:dipeptide transmembrane transporter activity"/>
    <property type="evidence" value="ECO:0007669"/>
    <property type="project" value="TreeGrafter"/>
</dbReference>
<dbReference type="CDD" id="cd06261">
    <property type="entry name" value="TM_PBP2"/>
    <property type="match status" value="1"/>
</dbReference>
<feature type="transmembrane region" description="Helical" evidence="7">
    <location>
        <begin position="103"/>
        <end position="124"/>
    </location>
</feature>
<evidence type="ECO:0000256" key="5">
    <source>
        <dbReference type="ARBA" id="ARBA00022989"/>
    </source>
</evidence>
<evidence type="ECO:0000256" key="7">
    <source>
        <dbReference type="RuleBase" id="RU363032"/>
    </source>
</evidence>
<feature type="transmembrane region" description="Helical" evidence="7">
    <location>
        <begin position="9"/>
        <end position="30"/>
    </location>
</feature>
<gene>
    <name evidence="9" type="ORF">AVDCRST_MAG19-2818</name>
</gene>
<keyword evidence="2 7" id="KW-0813">Transport</keyword>
<dbReference type="PROSITE" id="PS50928">
    <property type="entry name" value="ABC_TM1"/>
    <property type="match status" value="1"/>
</dbReference>
<protein>
    <recommendedName>
        <fullName evidence="8">ABC transmembrane type-1 domain-containing protein</fullName>
    </recommendedName>
</protein>
<organism evidence="9">
    <name type="scientific">uncultured Thermomicrobiales bacterium</name>
    <dbReference type="NCBI Taxonomy" id="1645740"/>
    <lineage>
        <taxon>Bacteria</taxon>
        <taxon>Pseudomonadati</taxon>
        <taxon>Thermomicrobiota</taxon>
        <taxon>Thermomicrobia</taxon>
        <taxon>Thermomicrobiales</taxon>
        <taxon>environmental samples</taxon>
    </lineage>
</organism>
<evidence type="ECO:0000256" key="4">
    <source>
        <dbReference type="ARBA" id="ARBA00022692"/>
    </source>
</evidence>
<dbReference type="InterPro" id="IPR035906">
    <property type="entry name" value="MetI-like_sf"/>
</dbReference>
<comment type="subcellular location">
    <subcellularLocation>
        <location evidence="1 7">Cell membrane</location>
        <topology evidence="1 7">Multi-pass membrane protein</topology>
    </subcellularLocation>
</comment>
<reference evidence="9" key="1">
    <citation type="submission" date="2020-02" db="EMBL/GenBank/DDBJ databases">
        <authorList>
            <person name="Meier V. D."/>
        </authorList>
    </citation>
    <scope>NUCLEOTIDE SEQUENCE</scope>
    <source>
        <strain evidence="9">AVDCRST_MAG19</strain>
    </source>
</reference>
<evidence type="ECO:0000256" key="1">
    <source>
        <dbReference type="ARBA" id="ARBA00004651"/>
    </source>
</evidence>
<feature type="transmembrane region" description="Helical" evidence="7">
    <location>
        <begin position="283"/>
        <end position="309"/>
    </location>
</feature>
<dbReference type="InterPro" id="IPR000515">
    <property type="entry name" value="MetI-like"/>
</dbReference>
<evidence type="ECO:0000313" key="9">
    <source>
        <dbReference type="EMBL" id="CAA9571467.1"/>
    </source>
</evidence>
<dbReference type="Pfam" id="PF19300">
    <property type="entry name" value="BPD_transp_1_N"/>
    <property type="match status" value="1"/>
</dbReference>
<keyword evidence="6 7" id="KW-0472">Membrane</keyword>
<dbReference type="Pfam" id="PF00528">
    <property type="entry name" value="BPD_transp_1"/>
    <property type="match status" value="1"/>
</dbReference>
<dbReference type="SUPFAM" id="SSF161098">
    <property type="entry name" value="MetI-like"/>
    <property type="match status" value="1"/>
</dbReference>
<comment type="similarity">
    <text evidence="7">Belongs to the binding-protein-dependent transport system permease family.</text>
</comment>
<evidence type="ECO:0000256" key="6">
    <source>
        <dbReference type="ARBA" id="ARBA00023136"/>
    </source>
</evidence>
<evidence type="ECO:0000259" key="8">
    <source>
        <dbReference type="PROSITE" id="PS50928"/>
    </source>
</evidence>
<sequence>MATYIIRRLALLVPVLLGVSLVVFTLVRLIPGDATLLAIGVDQRITPEQRELVRKSYGLDQPQPVQYLRWMGHVLRGDLGTSLRTRRSLTEELRLRLPVTLELTLLAALLGTVPAMAAGVVAAVKRNSSLDYAATVATLVGVSVPNFLLATLLVLVFSFWLRWLPPIGYTAFTDDPLQNLRTMILPAVSLALPLAAILMRNTRSAVLEVLGQEHVRVARAKGLRRGTVLARHVLPNAALPIITVAGIQVASLLGGTVIVETIFGLPGVGRYVYEAIANRDYPVVQGVTLVIATLFVGVSLLVDVLYALLDPRLRTS</sequence>